<evidence type="ECO:0000313" key="2">
    <source>
        <dbReference type="EnsemblMetazoa" id="HelroP159146"/>
    </source>
</evidence>
<proteinExistence type="predicted"/>
<dbReference type="EMBL" id="AMQM01000199">
    <property type="status" value="NOT_ANNOTATED_CDS"/>
    <property type="molecule type" value="Genomic_DNA"/>
</dbReference>
<dbReference type="Proteomes" id="UP000015101">
    <property type="component" value="Unassembled WGS sequence"/>
</dbReference>
<dbReference type="HOGENOM" id="CLU_2123706_0_0_1"/>
<reference evidence="1 3" key="2">
    <citation type="journal article" date="2013" name="Nature">
        <title>Insights into bilaterian evolution from three spiralian genomes.</title>
        <authorList>
            <person name="Simakov O."/>
            <person name="Marletaz F."/>
            <person name="Cho S.J."/>
            <person name="Edsinger-Gonzales E."/>
            <person name="Havlak P."/>
            <person name="Hellsten U."/>
            <person name="Kuo D.H."/>
            <person name="Larsson T."/>
            <person name="Lv J."/>
            <person name="Arendt D."/>
            <person name="Savage R."/>
            <person name="Osoegawa K."/>
            <person name="de Jong P."/>
            <person name="Grimwood J."/>
            <person name="Chapman J.A."/>
            <person name="Shapiro H."/>
            <person name="Aerts A."/>
            <person name="Otillar R.P."/>
            <person name="Terry A.Y."/>
            <person name="Boore J.L."/>
            <person name="Grigoriev I.V."/>
            <person name="Lindberg D.R."/>
            <person name="Seaver E.C."/>
            <person name="Weisblat D.A."/>
            <person name="Putnam N.H."/>
            <person name="Rokhsar D.S."/>
        </authorList>
    </citation>
    <scope>NUCLEOTIDE SEQUENCE</scope>
</reference>
<reference evidence="3" key="1">
    <citation type="submission" date="2012-12" db="EMBL/GenBank/DDBJ databases">
        <authorList>
            <person name="Hellsten U."/>
            <person name="Grimwood J."/>
            <person name="Chapman J.A."/>
            <person name="Shapiro H."/>
            <person name="Aerts A."/>
            <person name="Otillar R.P."/>
            <person name="Terry A.Y."/>
            <person name="Boore J.L."/>
            <person name="Simakov O."/>
            <person name="Marletaz F."/>
            <person name="Cho S.-J."/>
            <person name="Edsinger-Gonzales E."/>
            <person name="Havlak P."/>
            <person name="Kuo D.-H."/>
            <person name="Larsson T."/>
            <person name="Lv J."/>
            <person name="Arendt D."/>
            <person name="Savage R."/>
            <person name="Osoegawa K."/>
            <person name="de Jong P."/>
            <person name="Lindberg D.R."/>
            <person name="Seaver E.C."/>
            <person name="Weisblat D.A."/>
            <person name="Putnam N.H."/>
            <person name="Grigoriev I.V."/>
            <person name="Rokhsar D.S."/>
        </authorList>
    </citation>
    <scope>NUCLEOTIDE SEQUENCE</scope>
</reference>
<dbReference type="InParanoid" id="T1ENN6"/>
<evidence type="ECO:0000313" key="1">
    <source>
        <dbReference type="EMBL" id="ESO12585.1"/>
    </source>
</evidence>
<dbReference type="RefSeq" id="XP_009009305.1">
    <property type="nucleotide sequence ID" value="XM_009011057.1"/>
</dbReference>
<dbReference type="AlphaFoldDB" id="T1ENN6"/>
<dbReference type="GeneID" id="20198186"/>
<dbReference type="EMBL" id="KB095811">
    <property type="protein sequence ID" value="ESO12585.1"/>
    <property type="molecule type" value="Genomic_DNA"/>
</dbReference>
<keyword evidence="3" id="KW-1185">Reference proteome</keyword>
<organism evidence="2 3">
    <name type="scientific">Helobdella robusta</name>
    <name type="common">Californian leech</name>
    <dbReference type="NCBI Taxonomy" id="6412"/>
    <lineage>
        <taxon>Eukaryota</taxon>
        <taxon>Metazoa</taxon>
        <taxon>Spiralia</taxon>
        <taxon>Lophotrochozoa</taxon>
        <taxon>Annelida</taxon>
        <taxon>Clitellata</taxon>
        <taxon>Hirudinea</taxon>
        <taxon>Rhynchobdellida</taxon>
        <taxon>Glossiphoniidae</taxon>
        <taxon>Helobdella</taxon>
    </lineage>
</organism>
<name>T1ENN6_HELRO</name>
<gene>
    <name evidence="2" type="primary">20198186</name>
    <name evidence="1" type="ORF">HELRODRAFT_159146</name>
</gene>
<reference evidence="2" key="3">
    <citation type="submission" date="2015-06" db="UniProtKB">
        <authorList>
            <consortium name="EnsemblMetazoa"/>
        </authorList>
    </citation>
    <scope>IDENTIFICATION</scope>
</reference>
<dbReference type="EnsemblMetazoa" id="HelroT159146">
    <property type="protein sequence ID" value="HelroP159146"/>
    <property type="gene ID" value="HelroG159146"/>
</dbReference>
<accession>T1ENN6</accession>
<dbReference type="KEGG" id="hro:HELRODRAFT_159146"/>
<sequence length="114" mass="13161">MWTPKLYVYGFEYKAKAEMQYDASQPVRAQNSHSVRRGRSNRSNLVARFKRYQESKRISDNYEQQKDLLNGAPESFGSQQLQLTIKGCLPRIITIDCDLASVANPYNLKKEAKI</sequence>
<evidence type="ECO:0000313" key="3">
    <source>
        <dbReference type="Proteomes" id="UP000015101"/>
    </source>
</evidence>
<dbReference type="CTD" id="20198186"/>
<protein>
    <submittedName>
        <fullName evidence="1 2">Uncharacterized protein</fullName>
    </submittedName>
</protein>